<accession>A0AAU8DPE3</accession>
<sequence length="314" mass="33415">MGPRFTPRLPSPDPARGPGGGGGLSTGEPGNLDDTSFVLTVVDFFSSPDLWVAFLTLFALELVLGIDNVVFISILTQRLPQELQRKARIIGLSLAMIMRIGLLFAASWIIGLTDAWFSIGSADSLQFSGRDLILIVGGLFLVYKAVTEIHQKLEGTEHSSGSKGGTATFGAVIVQIILIDAVFSLDSVITAVGMVDELYIMIAAVVLSIGLMMVLAGRISGFVDKHPTVKMLALSFLVLIGASLIAEGFDAHVNKALIYGPIAFAIAVEALNLSYRNRQAKRNHAAAGEPVHLHPAPREPDGTPIAGQDSTRTR</sequence>
<feature type="transmembrane region" description="Helical" evidence="7">
    <location>
        <begin position="258"/>
        <end position="275"/>
    </location>
</feature>
<dbReference type="PANTHER" id="PTHR30238">
    <property type="entry name" value="MEMBRANE BOUND PREDICTED REDOX MODULATOR"/>
    <property type="match status" value="1"/>
</dbReference>
<dbReference type="InterPro" id="IPR005496">
    <property type="entry name" value="Integral_membrane_TerC"/>
</dbReference>
<name>A0AAU8DPE3_9ACTN</name>
<organism evidence="8">
    <name type="scientific">Nakamurella sp. A5-74</name>
    <dbReference type="NCBI Taxonomy" id="3158264"/>
    <lineage>
        <taxon>Bacteria</taxon>
        <taxon>Bacillati</taxon>
        <taxon>Actinomycetota</taxon>
        <taxon>Actinomycetes</taxon>
        <taxon>Nakamurellales</taxon>
        <taxon>Nakamurellaceae</taxon>
        <taxon>Nakamurella</taxon>
    </lineage>
</organism>
<reference evidence="8" key="1">
    <citation type="submission" date="2024-05" db="EMBL/GenBank/DDBJ databases">
        <authorList>
            <person name="Cai S.Y."/>
            <person name="Jin L.M."/>
            <person name="Li H.R."/>
        </authorList>
    </citation>
    <scope>NUCLEOTIDE SEQUENCE</scope>
    <source>
        <strain evidence="8">A5-74</strain>
    </source>
</reference>
<evidence type="ECO:0000256" key="1">
    <source>
        <dbReference type="ARBA" id="ARBA00004141"/>
    </source>
</evidence>
<gene>
    <name evidence="8" type="ORF">ABLG96_02165</name>
</gene>
<proteinExistence type="inferred from homology"/>
<keyword evidence="4 7" id="KW-1133">Transmembrane helix</keyword>
<feature type="transmembrane region" description="Helical" evidence="7">
    <location>
        <begin position="198"/>
        <end position="216"/>
    </location>
</feature>
<comment type="similarity">
    <text evidence="2">Belongs to the TerC family.</text>
</comment>
<dbReference type="Pfam" id="PF03741">
    <property type="entry name" value="TerC"/>
    <property type="match status" value="1"/>
</dbReference>
<feature type="transmembrane region" description="Helical" evidence="7">
    <location>
        <begin position="167"/>
        <end position="192"/>
    </location>
</feature>
<evidence type="ECO:0000256" key="7">
    <source>
        <dbReference type="SAM" id="Phobius"/>
    </source>
</evidence>
<keyword evidence="3 7" id="KW-0812">Transmembrane</keyword>
<protein>
    <submittedName>
        <fullName evidence="8">TerC family protein</fullName>
    </submittedName>
</protein>
<comment type="subcellular location">
    <subcellularLocation>
        <location evidence="1">Membrane</location>
        <topology evidence="1">Multi-pass membrane protein</topology>
    </subcellularLocation>
</comment>
<evidence type="ECO:0000256" key="5">
    <source>
        <dbReference type="ARBA" id="ARBA00023136"/>
    </source>
</evidence>
<evidence type="ECO:0000313" key="8">
    <source>
        <dbReference type="EMBL" id="XCG64174.1"/>
    </source>
</evidence>
<dbReference type="RefSeq" id="WP_353649787.1">
    <property type="nucleotide sequence ID" value="NZ_CP159218.1"/>
</dbReference>
<dbReference type="AlphaFoldDB" id="A0AAU8DPE3"/>
<feature type="transmembrane region" description="Helical" evidence="7">
    <location>
        <begin position="228"/>
        <end position="246"/>
    </location>
</feature>
<evidence type="ECO:0000256" key="2">
    <source>
        <dbReference type="ARBA" id="ARBA00007511"/>
    </source>
</evidence>
<feature type="transmembrane region" description="Helical" evidence="7">
    <location>
        <begin position="130"/>
        <end position="146"/>
    </location>
</feature>
<dbReference type="EMBL" id="CP159218">
    <property type="protein sequence ID" value="XCG64174.1"/>
    <property type="molecule type" value="Genomic_DNA"/>
</dbReference>
<feature type="transmembrane region" description="Helical" evidence="7">
    <location>
        <begin position="87"/>
        <end position="110"/>
    </location>
</feature>
<keyword evidence="5 7" id="KW-0472">Membrane</keyword>
<evidence type="ECO:0000256" key="3">
    <source>
        <dbReference type="ARBA" id="ARBA00022692"/>
    </source>
</evidence>
<dbReference type="GO" id="GO:0016020">
    <property type="term" value="C:membrane"/>
    <property type="evidence" value="ECO:0007669"/>
    <property type="project" value="UniProtKB-SubCell"/>
</dbReference>
<evidence type="ECO:0000256" key="6">
    <source>
        <dbReference type="SAM" id="MobiDB-lite"/>
    </source>
</evidence>
<dbReference type="PANTHER" id="PTHR30238:SF4">
    <property type="entry name" value="SLL1022 PROTEIN"/>
    <property type="match status" value="1"/>
</dbReference>
<evidence type="ECO:0000256" key="4">
    <source>
        <dbReference type="ARBA" id="ARBA00022989"/>
    </source>
</evidence>
<feature type="region of interest" description="Disordered" evidence="6">
    <location>
        <begin position="1"/>
        <end position="27"/>
    </location>
</feature>
<feature type="region of interest" description="Disordered" evidence="6">
    <location>
        <begin position="284"/>
        <end position="314"/>
    </location>
</feature>
<feature type="transmembrane region" description="Helical" evidence="7">
    <location>
        <begin position="50"/>
        <end position="75"/>
    </location>
</feature>